<feature type="transmembrane region" description="Helical" evidence="1">
    <location>
        <begin position="90"/>
        <end position="110"/>
    </location>
</feature>
<dbReference type="RefSeq" id="WP_257821298.1">
    <property type="nucleotide sequence ID" value="NZ_JABXYM010000001.1"/>
</dbReference>
<protein>
    <submittedName>
        <fullName evidence="2">Sporulation protein YqfD</fullName>
    </submittedName>
</protein>
<dbReference type="EMBL" id="JABXYM010000001">
    <property type="protein sequence ID" value="MCR6096784.1"/>
    <property type="molecule type" value="Genomic_DNA"/>
</dbReference>
<name>A0A9Q4FZI6_SALAG</name>
<dbReference type="InterPro" id="IPR010690">
    <property type="entry name" value="YqfD"/>
</dbReference>
<evidence type="ECO:0000256" key="1">
    <source>
        <dbReference type="SAM" id="Phobius"/>
    </source>
</evidence>
<keyword evidence="1" id="KW-0812">Transmembrane</keyword>
<proteinExistence type="predicted"/>
<reference evidence="2" key="1">
    <citation type="submission" date="2020-06" db="EMBL/GenBank/DDBJ databases">
        <title>Insight into the genomes of haloalkaliphilic bacilli from Kenyan soda lakes.</title>
        <authorList>
            <person name="Mwirichia R."/>
            <person name="Villamizar G.C."/>
            <person name="Poehlein A."/>
            <person name="Mugweru J."/>
            <person name="Kipnyargis A."/>
            <person name="Kiplimo D."/>
            <person name="Orwa P."/>
            <person name="Daniel R."/>
        </authorList>
    </citation>
    <scope>NUCLEOTIDE SEQUENCE</scope>
    <source>
        <strain evidence="2">B1096_S55</strain>
    </source>
</reference>
<evidence type="ECO:0000313" key="2">
    <source>
        <dbReference type="EMBL" id="MCR6096784.1"/>
    </source>
</evidence>
<dbReference type="Proteomes" id="UP001057753">
    <property type="component" value="Unassembled WGS sequence"/>
</dbReference>
<dbReference type="NCBIfam" id="TIGR02876">
    <property type="entry name" value="spore_yqfD"/>
    <property type="match status" value="1"/>
</dbReference>
<dbReference type="PIRSF" id="PIRSF029895">
    <property type="entry name" value="SpoIV"/>
    <property type="match status" value="1"/>
</dbReference>
<dbReference type="AlphaFoldDB" id="A0A9Q4FZI6"/>
<accession>A0A9Q4FZI6</accession>
<dbReference type="Pfam" id="PF06898">
    <property type="entry name" value="YqfD"/>
    <property type="match status" value="1"/>
</dbReference>
<evidence type="ECO:0000313" key="3">
    <source>
        <dbReference type="Proteomes" id="UP001057753"/>
    </source>
</evidence>
<organism evidence="2 3">
    <name type="scientific">Salipaludibacillus agaradhaerens</name>
    <name type="common">Bacillus agaradhaerens</name>
    <dbReference type="NCBI Taxonomy" id="76935"/>
    <lineage>
        <taxon>Bacteria</taxon>
        <taxon>Bacillati</taxon>
        <taxon>Bacillota</taxon>
        <taxon>Bacilli</taxon>
        <taxon>Bacillales</taxon>
        <taxon>Bacillaceae</taxon>
    </lineage>
</organism>
<keyword evidence="1" id="KW-1133">Transmembrane helix</keyword>
<keyword evidence="1" id="KW-0472">Membrane</keyword>
<keyword evidence="3" id="KW-1185">Reference proteome</keyword>
<gene>
    <name evidence="2" type="primary">yqfD</name>
    <name evidence="2" type="ORF">HXA33_09475</name>
</gene>
<sequence length="395" mass="44677">MRNDWLHKSTGYMKIQVTHASPETFIKECQRQGVLTWEVTFQEEERFTAYVLLTDLYKLKKMAKLLSCKIKFEEKKGLPFLLKKLSSRKGLVAGVLGFIAVLILLSNMVWTIEIEGTDPAMEHEVRHVLEQMGIKKGAFQYFLPAPEIIQDNIMNELDGVTWIGVTKHGSSYHFQVVEKEIVEERPTTGTGHLVASRKAVIHDLFVEKGNPLIKPNQVVKKGDILVSGELGKEGKTTFIAAEGEVIGEFWYKVRVKVPLSQTIETVTGRTAKKHGLKIGNMTVPVWGFSGLNTDEKYKEQISKDWEIFGYKTPFSHVVTHEYELQSIDRERAQKKAVAIAKEEATKKLMQMLSEDAIITGEKVLHETVDGGKVKVSLHYKIQDNIAVKQPIIQGD</sequence>
<comment type="caution">
    <text evidence="2">The sequence shown here is derived from an EMBL/GenBank/DDBJ whole genome shotgun (WGS) entry which is preliminary data.</text>
</comment>